<dbReference type="Pfam" id="PF12229">
    <property type="entry name" value="PG_binding_4"/>
    <property type="match status" value="1"/>
</dbReference>
<organism evidence="2 3">
    <name type="scientific">Deinococcus proteolyticus (strain ATCC 35074 / DSM 20540 / JCM 6276 / NBRC 101906 / NCIMB 13154 / VKM Ac-1939 / CCM 2703 / MRP)</name>
    <dbReference type="NCBI Taxonomy" id="693977"/>
    <lineage>
        <taxon>Bacteria</taxon>
        <taxon>Thermotogati</taxon>
        <taxon>Deinococcota</taxon>
        <taxon>Deinococci</taxon>
        <taxon>Deinococcales</taxon>
        <taxon>Deinococcaceae</taxon>
        <taxon>Deinococcus</taxon>
    </lineage>
</organism>
<dbReference type="RefSeq" id="WP_013615194.1">
    <property type="nucleotide sequence ID" value="NC_015161.1"/>
</dbReference>
<dbReference type="AlphaFoldDB" id="F0RJL6"/>
<dbReference type="Pfam" id="PF04294">
    <property type="entry name" value="VanW"/>
    <property type="match status" value="1"/>
</dbReference>
<evidence type="ECO:0000313" key="3">
    <source>
        <dbReference type="Proteomes" id="UP000007718"/>
    </source>
</evidence>
<feature type="domain" description="YoaR-like putative peptidoglycan binding" evidence="1">
    <location>
        <begin position="88"/>
        <end position="192"/>
    </location>
</feature>
<dbReference type="InterPro" id="IPR022029">
    <property type="entry name" value="YoaR-like_PG-bd"/>
</dbReference>
<dbReference type="PANTHER" id="PTHR35788">
    <property type="entry name" value="EXPORTED PROTEIN-RELATED"/>
    <property type="match status" value="1"/>
</dbReference>
<proteinExistence type="predicted"/>
<accession>F0RJL6</accession>
<reference evidence="2 3" key="2">
    <citation type="journal article" date="2012" name="Stand. Genomic Sci.">
        <title>Complete genome sequence of the orange-red pigmented, radioresistant Deinococcus proteolyticus type strain (MRP(T)).</title>
        <authorList>
            <person name="Copeland A."/>
            <person name="Zeytun A."/>
            <person name="Yassawong M."/>
            <person name="Nolan M."/>
            <person name="Lucas S."/>
            <person name="Hammon N."/>
            <person name="Deshpande S."/>
            <person name="Cheng J.F."/>
            <person name="Han C."/>
            <person name="Tapia R."/>
            <person name="Goodwin L.A."/>
            <person name="Pitluck S."/>
            <person name="Mavromatis K."/>
            <person name="Liolios K."/>
            <person name="Pagani I."/>
            <person name="Ivanova N."/>
            <person name="Mikhailova N."/>
            <person name="Pati A."/>
            <person name="Chen A."/>
            <person name="Palaniappan K."/>
            <person name="Land M."/>
            <person name="Hauser L."/>
            <person name="Jeffries C.D."/>
            <person name="Brambilla E.M."/>
            <person name="Rohde M."/>
            <person name="Sikorski J."/>
            <person name="Pukall R."/>
            <person name="Goker M."/>
            <person name="Detter J.C."/>
            <person name="Woyke T."/>
            <person name="Bristow J."/>
            <person name="Eisen J.A."/>
            <person name="Markowitz V."/>
            <person name="Hugenholtz P."/>
            <person name="Kyrpides N.C."/>
            <person name="Klenk H.P."/>
            <person name="Lapidus A."/>
        </authorList>
    </citation>
    <scope>NUCLEOTIDE SEQUENCE [LARGE SCALE GENOMIC DNA]</scope>
    <source>
        <strain evidence="3">ATCC 35074 / DSM 20540 / JCM 6276 / NBRC 101906 / NCIMB 13154 / VKM Ac-1939 / CCM 2703 / MRP</strain>
    </source>
</reference>
<gene>
    <name evidence="2" type="ordered locus">Deipr_1444</name>
</gene>
<dbReference type="InterPro" id="IPR007391">
    <property type="entry name" value="Vancomycin_resist_VanW"/>
</dbReference>
<sequence length="581" mass="62151">MPVNAAPESRSSSPRRPGPWLWGTAALTALLGSALALSLGQSGSGLAPGVRIGGVDVGGLSQEEAQARLSRDLPAAPQMTVRAGGKSWQLSAAELGWQRDTAAALEQAQAYTASRGWTQRLQGLTGQGQPADFSVPVRVDEAQAAARLARLTAPLGVTPQDGEIKFDEKAYRYVVKGGREGKQANAKAAAQQFAAHPEATELNVAFQAVTSAYSPARLKVQADKGNALIRPLTVRLQDSDTAVTLTARQVANLYWATRDGIKPDPDAIEATFKGLLAQVDRPATPARYVASGKDWVPREGRSGHEVQREEARQVFEQNVLDPAATESVWPTQRTEPGFTVADLPDPAGLELVASGESTYEGSSEARRENVRVAAQKLDGYVVPAGENFSFLQAIGGITAEDGFVSGLIISGGQTVDGLGGGVCQVSTTAFRSLYNAGLPVVERNQHSYRVPYYEPQTGFEAAVYDPGLDLVMKNDTGAPLVVRTVNDNARSRLTVELWGKKPERQVTVSDAVITAQLPAPAPRYVVNSSLAPGQQRFVEGSRPGLYLYINRTIKDAKGTRTERLDTRYEPWPGTIERGPAQ</sequence>
<dbReference type="KEGG" id="dpt:Deipr_1444"/>
<dbReference type="InterPro" id="IPR052913">
    <property type="entry name" value="Glycopeptide_resist_protein"/>
</dbReference>
<dbReference type="EMBL" id="CP002536">
    <property type="protein sequence ID" value="ADY26586.1"/>
    <property type="molecule type" value="Genomic_DNA"/>
</dbReference>
<protein>
    <submittedName>
        <fullName evidence="2">VanW family protein</fullName>
    </submittedName>
</protein>
<dbReference type="STRING" id="693977.Deipr_1444"/>
<dbReference type="PANTHER" id="PTHR35788:SF1">
    <property type="entry name" value="EXPORTED PROTEIN"/>
    <property type="match status" value="1"/>
</dbReference>
<evidence type="ECO:0000313" key="2">
    <source>
        <dbReference type="EMBL" id="ADY26586.1"/>
    </source>
</evidence>
<name>F0RJL6_DEIPM</name>
<keyword evidence="3" id="KW-1185">Reference proteome</keyword>
<dbReference type="Proteomes" id="UP000007718">
    <property type="component" value="Chromosome"/>
</dbReference>
<dbReference type="eggNOG" id="COG2720">
    <property type="taxonomic scope" value="Bacteria"/>
</dbReference>
<dbReference type="OrthoDB" id="73688at2"/>
<reference evidence="3" key="1">
    <citation type="submission" date="2011-02" db="EMBL/GenBank/DDBJ databases">
        <title>The complete sequence of chromosome of Deinococcus proteolyticus DSM 20540.</title>
        <authorList>
            <consortium name="US DOE Joint Genome Institute (JGI-PGF)"/>
            <person name="Lucas S."/>
            <person name="Copeland A."/>
            <person name="Lapidus A."/>
            <person name="Bruce D."/>
            <person name="Goodwin L."/>
            <person name="Pitluck S."/>
            <person name="Kyrpides N."/>
            <person name="Mavromatis K."/>
            <person name="Pagani I."/>
            <person name="Ivanova N."/>
            <person name="Ovchinnikova G."/>
            <person name="Zeytun A."/>
            <person name="Detter J.C."/>
            <person name="Han C."/>
            <person name="Land M."/>
            <person name="Hauser L."/>
            <person name="Markowitz V."/>
            <person name="Cheng J.-F."/>
            <person name="Hugenholtz P."/>
            <person name="Woyke T."/>
            <person name="Wu D."/>
            <person name="Pukall R."/>
            <person name="Steenblock K."/>
            <person name="Brambilla E."/>
            <person name="Klenk H.-P."/>
            <person name="Eisen J.A."/>
        </authorList>
    </citation>
    <scope>NUCLEOTIDE SEQUENCE [LARGE SCALE GENOMIC DNA]</scope>
    <source>
        <strain evidence="3">ATCC 35074 / DSM 20540 / JCM 6276 / NBRC 101906 / NCIMB 13154 / VKM Ac-1939 / CCM 2703 / MRP</strain>
    </source>
</reference>
<evidence type="ECO:0000259" key="1">
    <source>
        <dbReference type="Pfam" id="PF12229"/>
    </source>
</evidence>
<dbReference type="HOGENOM" id="CLU_011572_1_0_0"/>